<dbReference type="OrthoDB" id="9789109at2"/>
<dbReference type="Proteomes" id="UP000193087">
    <property type="component" value="Unassembled WGS sequence"/>
</dbReference>
<evidence type="ECO:0008006" key="3">
    <source>
        <dbReference type="Google" id="ProtNLM"/>
    </source>
</evidence>
<reference evidence="1 2" key="1">
    <citation type="submission" date="2016-01" db="EMBL/GenBank/DDBJ databases">
        <title>The new phylogeny of the genus Mycobacterium.</title>
        <authorList>
            <person name="Tarcisio F."/>
            <person name="Conor M."/>
            <person name="Antonella G."/>
            <person name="Elisabetta G."/>
            <person name="Giulia F.S."/>
            <person name="Sara T."/>
            <person name="Anna F."/>
            <person name="Clotilde B."/>
            <person name="Roberto B."/>
            <person name="Veronica D.S."/>
            <person name="Fabio R."/>
            <person name="Monica P."/>
            <person name="Olivier J."/>
            <person name="Enrico T."/>
            <person name="Nicola S."/>
        </authorList>
    </citation>
    <scope>NUCLEOTIDE SEQUENCE [LARGE SCALE GENOMIC DNA]</scope>
    <source>
        <strain evidence="1 2">DSM 45176</strain>
    </source>
</reference>
<proteinExistence type="predicted"/>
<dbReference type="AlphaFoldDB" id="A0A1X2CIW5"/>
<dbReference type="PANTHER" id="PTHR39337:SF1">
    <property type="entry name" value="BLR5642 PROTEIN"/>
    <property type="match status" value="1"/>
</dbReference>
<dbReference type="InterPro" id="IPR014519">
    <property type="entry name" value="UCP024492"/>
</dbReference>
<dbReference type="PIRSF" id="PIRSF024492">
    <property type="entry name" value="UCP024492"/>
    <property type="match status" value="1"/>
</dbReference>
<keyword evidence="2" id="KW-1185">Reference proteome</keyword>
<dbReference type="RefSeq" id="WP_085251203.1">
    <property type="nucleotide sequence ID" value="NZ_CAJMWI010000001.1"/>
</dbReference>
<dbReference type="EMBL" id="LQPQ01000106">
    <property type="protein sequence ID" value="ORW75887.1"/>
    <property type="molecule type" value="Genomic_DNA"/>
</dbReference>
<protein>
    <recommendedName>
        <fullName evidence="3">DUF488 domain-containing protein</fullName>
    </recommendedName>
</protein>
<organism evidence="1 2">
    <name type="scientific">Mycobacterium riyadhense</name>
    <dbReference type="NCBI Taxonomy" id="486698"/>
    <lineage>
        <taxon>Bacteria</taxon>
        <taxon>Bacillati</taxon>
        <taxon>Actinomycetota</taxon>
        <taxon>Actinomycetes</taxon>
        <taxon>Mycobacteriales</taxon>
        <taxon>Mycobacteriaceae</taxon>
        <taxon>Mycobacterium</taxon>
    </lineage>
</organism>
<accession>A0A1X2CIW5</accession>
<gene>
    <name evidence="1" type="ORF">AWC22_22165</name>
</gene>
<dbReference type="InterPro" id="IPR007438">
    <property type="entry name" value="DUF488"/>
</dbReference>
<dbReference type="PANTHER" id="PTHR39337">
    <property type="entry name" value="BLR5642 PROTEIN"/>
    <property type="match status" value="1"/>
</dbReference>
<dbReference type="GeneID" id="93497112"/>
<sequence>MWPRVQSLVSIGYQGRTVDELVRHLIDNNVDVLVDVRLTPVSRKPGLSKRQLSAAVAAVGIEYVHHRALGNPRDNRDGFRAGDLESVARFRDAVLSTDDAQRAISQVVELLEGGVVALLCFEREQAECHRHLVVEHVQRRAPTVSVVEV</sequence>
<name>A0A1X2CIW5_9MYCO</name>
<evidence type="ECO:0000313" key="1">
    <source>
        <dbReference type="EMBL" id="ORW75887.1"/>
    </source>
</evidence>
<evidence type="ECO:0000313" key="2">
    <source>
        <dbReference type="Proteomes" id="UP000193087"/>
    </source>
</evidence>
<dbReference type="Pfam" id="PF04343">
    <property type="entry name" value="DUF488"/>
    <property type="match status" value="1"/>
</dbReference>
<comment type="caution">
    <text evidence="1">The sequence shown here is derived from an EMBL/GenBank/DDBJ whole genome shotgun (WGS) entry which is preliminary data.</text>
</comment>